<keyword evidence="10" id="KW-0325">Glycoprotein</keyword>
<dbReference type="InterPro" id="IPR056227">
    <property type="entry name" value="TMD0_ABC"/>
</dbReference>
<feature type="transmembrane region" description="Helical" evidence="11">
    <location>
        <begin position="529"/>
        <end position="547"/>
    </location>
</feature>
<feature type="transmembrane region" description="Helical" evidence="11">
    <location>
        <begin position="1114"/>
        <end position="1137"/>
    </location>
</feature>
<dbReference type="Gene3D" id="1.20.1560.10">
    <property type="entry name" value="ABC transporter type 1, transmembrane domain"/>
    <property type="match status" value="2"/>
</dbReference>
<evidence type="ECO:0000256" key="6">
    <source>
        <dbReference type="ARBA" id="ARBA00022741"/>
    </source>
</evidence>
<dbReference type="Gene3D" id="3.40.50.300">
    <property type="entry name" value="P-loop containing nucleotide triphosphate hydrolases"/>
    <property type="match status" value="2"/>
</dbReference>
<feature type="domain" description="ABC transporter" evidence="12">
    <location>
        <begin position="610"/>
        <end position="836"/>
    </location>
</feature>
<dbReference type="InterPro" id="IPR044746">
    <property type="entry name" value="ABCC_6TM_D1"/>
</dbReference>
<keyword evidence="7" id="KW-0067">ATP-binding</keyword>
<keyword evidence="6" id="KW-0547">Nucleotide-binding</keyword>
<feature type="transmembrane region" description="Helical" evidence="11">
    <location>
        <begin position="499"/>
        <end position="523"/>
    </location>
</feature>
<evidence type="ECO:0000256" key="7">
    <source>
        <dbReference type="ARBA" id="ARBA00022840"/>
    </source>
</evidence>
<comment type="similarity">
    <text evidence="2">Belongs to the ABC transporter superfamily. ABCC family. Conjugate transporter (TC 3.A.1.208) subfamily.</text>
</comment>
<evidence type="ECO:0000256" key="9">
    <source>
        <dbReference type="ARBA" id="ARBA00023136"/>
    </source>
</evidence>
<dbReference type="CDD" id="cd03250">
    <property type="entry name" value="ABCC_MRP_domain1"/>
    <property type="match status" value="1"/>
</dbReference>
<feature type="transmembrane region" description="Helical" evidence="11">
    <location>
        <begin position="110"/>
        <end position="127"/>
    </location>
</feature>
<dbReference type="GO" id="GO:0140359">
    <property type="term" value="F:ABC-type transporter activity"/>
    <property type="evidence" value="ECO:0007669"/>
    <property type="project" value="InterPro"/>
</dbReference>
<dbReference type="EMBL" id="JAPQKH010000003">
    <property type="protein sequence ID" value="KAJ5106632.1"/>
    <property type="molecule type" value="Genomic_DNA"/>
</dbReference>
<dbReference type="OrthoDB" id="6500128at2759"/>
<feature type="transmembrane region" description="Helical" evidence="11">
    <location>
        <begin position="1030"/>
        <end position="1050"/>
    </location>
</feature>
<dbReference type="FunFam" id="1.20.1560.10:FF:000055">
    <property type="entry name" value="ABC multidrug transporter (Eurofung)"/>
    <property type="match status" value="1"/>
</dbReference>
<feature type="domain" description="ABC transmembrane type-1" evidence="13">
    <location>
        <begin position="892"/>
        <end position="1172"/>
    </location>
</feature>
<keyword evidence="9 11" id="KW-0472">Membrane</keyword>
<dbReference type="PROSITE" id="PS50929">
    <property type="entry name" value="ABC_TM1F"/>
    <property type="match status" value="2"/>
</dbReference>
<dbReference type="InterPro" id="IPR036640">
    <property type="entry name" value="ABC1_TM_sf"/>
</dbReference>
<feature type="transmembrane region" description="Helical" evidence="11">
    <location>
        <begin position="81"/>
        <end position="98"/>
    </location>
</feature>
<dbReference type="InterPro" id="IPR044726">
    <property type="entry name" value="ABCC_6TM_D2"/>
</dbReference>
<dbReference type="InterPro" id="IPR050173">
    <property type="entry name" value="ABC_transporter_C-like"/>
</dbReference>
<gene>
    <name evidence="14" type="ORF">N7456_003307</name>
</gene>
<comment type="subcellular location">
    <subcellularLocation>
        <location evidence="1">Cell membrane</location>
        <topology evidence="1">Multi-pass membrane protein</topology>
    </subcellularLocation>
</comment>
<keyword evidence="4" id="KW-1003">Cell membrane</keyword>
<dbReference type="PANTHER" id="PTHR24223:SF399">
    <property type="entry name" value="ABC TRANSPORTER ATNG"/>
    <property type="match status" value="1"/>
</dbReference>
<dbReference type="CDD" id="cd18579">
    <property type="entry name" value="ABC_6TM_ABCC_D1"/>
    <property type="match status" value="1"/>
</dbReference>
<dbReference type="FunFam" id="1.20.1560.10:FF:000066">
    <property type="entry name" value="ABC multidrug transporter (Eurofung)"/>
    <property type="match status" value="1"/>
</dbReference>
<evidence type="ECO:0000256" key="2">
    <source>
        <dbReference type="ARBA" id="ARBA00009726"/>
    </source>
</evidence>
<dbReference type="GO" id="GO:0005524">
    <property type="term" value="F:ATP binding"/>
    <property type="evidence" value="ECO:0007669"/>
    <property type="project" value="UniProtKB-KW"/>
</dbReference>
<keyword evidence="8 11" id="KW-1133">Transmembrane helix</keyword>
<organism evidence="14 15">
    <name type="scientific">Penicillium angulare</name>
    <dbReference type="NCBI Taxonomy" id="116970"/>
    <lineage>
        <taxon>Eukaryota</taxon>
        <taxon>Fungi</taxon>
        <taxon>Dikarya</taxon>
        <taxon>Ascomycota</taxon>
        <taxon>Pezizomycotina</taxon>
        <taxon>Eurotiomycetes</taxon>
        <taxon>Eurotiomycetidae</taxon>
        <taxon>Eurotiales</taxon>
        <taxon>Aspergillaceae</taxon>
        <taxon>Penicillium</taxon>
    </lineage>
</organism>
<feature type="transmembrane region" description="Helical" evidence="11">
    <location>
        <begin position="139"/>
        <end position="156"/>
    </location>
</feature>
<dbReference type="InterPro" id="IPR017871">
    <property type="entry name" value="ABC_transporter-like_CS"/>
</dbReference>
<evidence type="ECO:0000313" key="14">
    <source>
        <dbReference type="EMBL" id="KAJ5106632.1"/>
    </source>
</evidence>
<evidence type="ECO:0000256" key="10">
    <source>
        <dbReference type="ARBA" id="ARBA00023180"/>
    </source>
</evidence>
<evidence type="ECO:0000259" key="12">
    <source>
        <dbReference type="PROSITE" id="PS50893"/>
    </source>
</evidence>
<feature type="transmembrane region" description="Helical" evidence="11">
    <location>
        <begin position="416"/>
        <end position="437"/>
    </location>
</feature>
<dbReference type="FunFam" id="3.40.50.300:FF:000838">
    <property type="entry name" value="ABC multidrug transporter (Eurofung)"/>
    <property type="match status" value="1"/>
</dbReference>
<feature type="domain" description="ABC transmembrane type-1" evidence="13">
    <location>
        <begin position="286"/>
        <end position="563"/>
    </location>
</feature>
<dbReference type="InterPro" id="IPR003593">
    <property type="entry name" value="AAA+_ATPase"/>
</dbReference>
<dbReference type="Pfam" id="PF00005">
    <property type="entry name" value="ABC_tran"/>
    <property type="match status" value="2"/>
</dbReference>
<feature type="transmembrane region" description="Helical" evidence="11">
    <location>
        <begin position="43"/>
        <end position="61"/>
    </location>
</feature>
<dbReference type="PROSITE" id="PS00211">
    <property type="entry name" value="ABC_TRANSPORTER_1"/>
    <property type="match status" value="1"/>
</dbReference>
<reference evidence="14" key="2">
    <citation type="journal article" date="2023" name="IMA Fungus">
        <title>Comparative genomic study of the Penicillium genus elucidates a diverse pangenome and 15 lateral gene transfer events.</title>
        <authorList>
            <person name="Petersen C."/>
            <person name="Sorensen T."/>
            <person name="Nielsen M.R."/>
            <person name="Sondergaard T.E."/>
            <person name="Sorensen J.L."/>
            <person name="Fitzpatrick D.A."/>
            <person name="Frisvad J.C."/>
            <person name="Nielsen K.L."/>
        </authorList>
    </citation>
    <scope>NUCLEOTIDE SEQUENCE</scope>
    <source>
        <strain evidence="14">IBT 30069</strain>
    </source>
</reference>
<evidence type="ECO:0000256" key="4">
    <source>
        <dbReference type="ARBA" id="ARBA00022475"/>
    </source>
</evidence>
<keyword evidence="15" id="KW-1185">Reference proteome</keyword>
<evidence type="ECO:0000259" key="13">
    <source>
        <dbReference type="PROSITE" id="PS50929"/>
    </source>
</evidence>
<dbReference type="PANTHER" id="PTHR24223">
    <property type="entry name" value="ATP-BINDING CASSETTE SUB-FAMILY C"/>
    <property type="match status" value="1"/>
</dbReference>
<evidence type="ECO:0000256" key="3">
    <source>
        <dbReference type="ARBA" id="ARBA00022448"/>
    </source>
</evidence>
<comment type="caution">
    <text evidence="14">The sequence shown here is derived from an EMBL/GenBank/DDBJ whole genome shotgun (WGS) entry which is preliminary data.</text>
</comment>
<feature type="transmembrane region" description="Helical" evidence="11">
    <location>
        <begin position="889"/>
        <end position="910"/>
    </location>
</feature>
<dbReference type="SUPFAM" id="SSF90123">
    <property type="entry name" value="ABC transporter transmembrane region"/>
    <property type="match status" value="2"/>
</dbReference>
<dbReference type="InterPro" id="IPR027417">
    <property type="entry name" value="P-loop_NTPase"/>
</dbReference>
<proteinExistence type="inferred from homology"/>
<evidence type="ECO:0000256" key="5">
    <source>
        <dbReference type="ARBA" id="ARBA00022692"/>
    </source>
</evidence>
<feature type="transmembrane region" description="Helical" evidence="11">
    <location>
        <begin position="930"/>
        <end position="956"/>
    </location>
</feature>
<keyword evidence="3" id="KW-0813">Transport</keyword>
<dbReference type="CDD" id="cd18580">
    <property type="entry name" value="ABC_6TM_ABCC_D2"/>
    <property type="match status" value="1"/>
</dbReference>
<dbReference type="SUPFAM" id="SSF52540">
    <property type="entry name" value="P-loop containing nucleoside triphosphate hydrolases"/>
    <property type="match status" value="2"/>
</dbReference>
<feature type="transmembrane region" description="Helical" evidence="11">
    <location>
        <begin position="317"/>
        <end position="339"/>
    </location>
</feature>
<dbReference type="Proteomes" id="UP001149165">
    <property type="component" value="Unassembled WGS sequence"/>
</dbReference>
<evidence type="ECO:0000256" key="11">
    <source>
        <dbReference type="SAM" id="Phobius"/>
    </source>
</evidence>
<feature type="transmembrane region" description="Helical" evidence="11">
    <location>
        <begin position="168"/>
        <end position="185"/>
    </location>
</feature>
<sequence>MSIDMPILSLGTPCSVADEDTFGPTVNNSCHHGFDFTLLFEETILALLPLAIFLILAPIEIRRLHHASEKVERSWRYAAKGVFHSMQIALQFILLILWCRSSTPKTRATVPTAAVSLAASLCGLYLSHLDHCRSLRPSTILGLFLSSTLLFDLTRIRTLSFLPHNETVTFLFVAAWAIKAIVLTLESTEKRSLLKKAFAKSACEDTSSVFNRGLFWWLNIFMWKGSKTTLTVDDLPVLDEDVEAASNPEDLLNRWNKANKHGRNALLWTMIAHYKWAYFAGSLPRLAYTGFAFTQPFLVERVLNFMEEPDHVNSKNYANGLIMAYAIVHIGIAITFAVYQHKIFRLTAMVRGSLVSLIFDKTLRLNTSSVSDATAVTLMSTDMERIQNSLLEMHEVYCNFIEIALALWFLARLLGIATIASLAIVLVCLGATVPLAIASGNAQGDWLEAVEDRVAVTSKVLGVMKNIKMTGLTNVAARTLRNLRSDEIKSAIPFRLYNVINVTISYASLALSPVFGFGVYILLAQANGAATITNGLAFSALTLFLLLDIPMVSIADGAEDLMAVVNCLQRIQKYLLETERTDCRSILHSEERPLIDLDTNGNGVSLCAKARGLSVSWSIDDEPILSDLSFDIDHNKTTMIVGPVGCGKSTLLKALLGEVPECSGLISVAYKHAAYCNQSPWVTFGTVQQNIIGASPWDQSWYDRVVQACALRLDLQQLPAGDQTKVGVQGSRLSGGQQIRVALARALYSRKFVLILDDVLTGLDRETESFILESVFGRNGLLKQISRTVVLATNSAHHLFYADHIISIDANGKLAEQGSYEALFAARGAVPAISNQPDEAKVHREPEVVFDDEALQELQLEDDEMDHVSRQTGDFSVYLYYFEKIGWRLMTLIVASSVMFTSGFIFPQIWLQKWTQANEQHPNENIGYWLGVYAALGVFTLVAAFFGSWVFGMVIVPKTARKLHEVLLETTMRATTSYLTSTDIGTTTNRFSQDLELIDDELPSALELTVNAILSCIFEGFLVFVGSNYIIAATIPLCALVIYYVARYYVKTSRQVRLLDIEAKAPLFSHFLEALSGLTSIRAYGWTEDYRLRTQIALDTSQRPYYMLSCIQRWLGLVLDLIVAAIAVLVVSGAFAMKGNSSLNLLGITLFNIVNFSATLQTLIKEWTGLETSIGAVSRIRSYVRQAKTEDLDGEAGVVPASWPLHGNVEIRNVSASYDGSPEPVLRDINLKILGGEKIALCGRTGSGKSSLISTILRTLEIDSGEICIDGMDISRISRSHIRSCLNTIPQQAFFLAGSVRLNANPQEDVSDVTIIEALQTVNLWTYLESKGGLDTEMTDELLSHGQQQLFCMARALCRSSKIVIMDEATSSVDSGTEALMQEVIRTRFKDQTLVTIAHKLDSVLDYDKIVFLDHGKVIEFDTPQNLLSRGDSAFKSLYDSFRRRQA</sequence>
<dbReference type="InterPro" id="IPR011527">
    <property type="entry name" value="ABC1_TM_dom"/>
</dbReference>
<dbReference type="PROSITE" id="PS50893">
    <property type="entry name" value="ABC_TRANSPORTER_2"/>
    <property type="match status" value="2"/>
</dbReference>
<accession>A0A9W9FUJ6</accession>
<dbReference type="GO" id="GO:0016887">
    <property type="term" value="F:ATP hydrolysis activity"/>
    <property type="evidence" value="ECO:0007669"/>
    <property type="project" value="InterPro"/>
</dbReference>
<dbReference type="CDD" id="cd03244">
    <property type="entry name" value="ABCC_MRP_domain2"/>
    <property type="match status" value="1"/>
</dbReference>
<evidence type="ECO:0000256" key="8">
    <source>
        <dbReference type="ARBA" id="ARBA00022989"/>
    </source>
</evidence>
<name>A0A9W9FUJ6_9EURO</name>
<keyword evidence="5 11" id="KW-0812">Transmembrane</keyword>
<reference evidence="14" key="1">
    <citation type="submission" date="2022-11" db="EMBL/GenBank/DDBJ databases">
        <authorList>
            <person name="Petersen C."/>
        </authorList>
    </citation>
    <scope>NUCLEOTIDE SEQUENCE</scope>
    <source>
        <strain evidence="14">IBT 30069</strain>
    </source>
</reference>
<keyword evidence="14" id="KW-0378">Hydrolase</keyword>
<dbReference type="Pfam" id="PF24357">
    <property type="entry name" value="TMD0_ABC"/>
    <property type="match status" value="1"/>
</dbReference>
<dbReference type="InterPro" id="IPR003439">
    <property type="entry name" value="ABC_transporter-like_ATP-bd"/>
</dbReference>
<protein>
    <submittedName>
        <fullName evidence="14">P-loop containing nucleoside triphosphate hydrolase protein</fullName>
    </submittedName>
</protein>
<feature type="transmembrane region" description="Helical" evidence="11">
    <location>
        <begin position="276"/>
        <end position="297"/>
    </location>
</feature>
<feature type="domain" description="ABC transporter" evidence="12">
    <location>
        <begin position="1209"/>
        <end position="1440"/>
    </location>
</feature>
<dbReference type="GO" id="GO:0005886">
    <property type="term" value="C:plasma membrane"/>
    <property type="evidence" value="ECO:0007669"/>
    <property type="project" value="UniProtKB-SubCell"/>
</dbReference>
<evidence type="ECO:0000313" key="15">
    <source>
        <dbReference type="Proteomes" id="UP001149165"/>
    </source>
</evidence>
<evidence type="ECO:0000256" key="1">
    <source>
        <dbReference type="ARBA" id="ARBA00004651"/>
    </source>
</evidence>
<dbReference type="Pfam" id="PF00664">
    <property type="entry name" value="ABC_membrane"/>
    <property type="match status" value="2"/>
</dbReference>
<dbReference type="SMART" id="SM00382">
    <property type="entry name" value="AAA"/>
    <property type="match status" value="2"/>
</dbReference>